<keyword evidence="6 7" id="KW-0472">Membrane</keyword>
<evidence type="ECO:0000256" key="7">
    <source>
        <dbReference type="RuleBase" id="RU363032"/>
    </source>
</evidence>
<feature type="transmembrane region" description="Helical" evidence="7">
    <location>
        <begin position="211"/>
        <end position="230"/>
    </location>
</feature>
<dbReference type="PANTHER" id="PTHR30151">
    <property type="entry name" value="ALKANE SULFONATE ABC TRANSPORTER-RELATED, MEMBRANE SUBUNIT"/>
    <property type="match status" value="1"/>
</dbReference>
<dbReference type="SUPFAM" id="SSF161098">
    <property type="entry name" value="MetI-like"/>
    <property type="match status" value="1"/>
</dbReference>
<evidence type="ECO:0000256" key="2">
    <source>
        <dbReference type="ARBA" id="ARBA00022448"/>
    </source>
</evidence>
<dbReference type="PROSITE" id="PS50928">
    <property type="entry name" value="ABC_TM1"/>
    <property type="match status" value="1"/>
</dbReference>
<feature type="domain" description="ABC transmembrane type-1" evidence="8">
    <location>
        <begin position="105"/>
        <end position="289"/>
    </location>
</feature>
<name>A0A1K2HVF4_9HYPH</name>
<evidence type="ECO:0000256" key="3">
    <source>
        <dbReference type="ARBA" id="ARBA00022475"/>
    </source>
</evidence>
<proteinExistence type="inferred from homology"/>
<dbReference type="Proteomes" id="UP000183447">
    <property type="component" value="Unassembled WGS sequence"/>
</dbReference>
<dbReference type="Gene3D" id="1.10.3720.10">
    <property type="entry name" value="MetI-like"/>
    <property type="match status" value="1"/>
</dbReference>
<dbReference type="OrthoDB" id="8138334at2"/>
<feature type="transmembrane region" description="Helical" evidence="7">
    <location>
        <begin position="47"/>
        <end position="68"/>
    </location>
</feature>
<comment type="similarity">
    <text evidence="7">Belongs to the binding-protein-dependent transport system permease family.</text>
</comment>
<organism evidence="9 10">
    <name type="scientific">Devosia enhydra</name>
    <dbReference type="NCBI Taxonomy" id="665118"/>
    <lineage>
        <taxon>Bacteria</taxon>
        <taxon>Pseudomonadati</taxon>
        <taxon>Pseudomonadota</taxon>
        <taxon>Alphaproteobacteria</taxon>
        <taxon>Hyphomicrobiales</taxon>
        <taxon>Devosiaceae</taxon>
        <taxon>Devosia</taxon>
    </lineage>
</organism>
<dbReference type="RefSeq" id="WP_072339721.1">
    <property type="nucleotide sequence ID" value="NZ_FPKU01000001.1"/>
</dbReference>
<keyword evidence="2 7" id="KW-0813">Transport</keyword>
<evidence type="ECO:0000313" key="9">
    <source>
        <dbReference type="EMBL" id="SFZ82505.1"/>
    </source>
</evidence>
<accession>A0A1K2HVF4</accession>
<evidence type="ECO:0000313" key="10">
    <source>
        <dbReference type="Proteomes" id="UP000183447"/>
    </source>
</evidence>
<keyword evidence="3" id="KW-1003">Cell membrane</keyword>
<dbReference type="InterPro" id="IPR035906">
    <property type="entry name" value="MetI-like_sf"/>
</dbReference>
<evidence type="ECO:0000256" key="5">
    <source>
        <dbReference type="ARBA" id="ARBA00022989"/>
    </source>
</evidence>
<dbReference type="EMBL" id="FPKU01000001">
    <property type="protein sequence ID" value="SFZ82505.1"/>
    <property type="molecule type" value="Genomic_DNA"/>
</dbReference>
<dbReference type="STRING" id="665118.SAMN02983003_1115"/>
<evidence type="ECO:0000259" key="8">
    <source>
        <dbReference type="PROSITE" id="PS50928"/>
    </source>
</evidence>
<sequence>MTYENTAAKSLLEGSAIPPRTRPAARTSEDFARHERDKKRKLALRRVLRGAIGIGGLLVLWHVMSVAYNLQLILPPPMAVLQRVFGMLTLDDTRWLYGPNVYVHLAQSFQRAMIGFGLAAILGIPLGLLVGRIAIVREFLQPIIKAFYPVPGIAWIPLAILWFGLSDTAVIFVVFMTAFFPLYFSAEAGARQISPILIDAGRCFGANGLTLFYRVILPATVPFITTGLRIGLGGAWRMIVAGEMLASSAGIGFMLMEARFQFRAVDLMTAMILISIVGYLTELLIVRLVEKRTTEKWEVKSA</sequence>
<dbReference type="GO" id="GO:0055085">
    <property type="term" value="P:transmembrane transport"/>
    <property type="evidence" value="ECO:0007669"/>
    <property type="project" value="InterPro"/>
</dbReference>
<keyword evidence="5 7" id="KW-1133">Transmembrane helix</keyword>
<gene>
    <name evidence="9" type="ORF">SAMN02983003_1115</name>
</gene>
<dbReference type="AlphaFoldDB" id="A0A1K2HVF4"/>
<feature type="transmembrane region" description="Helical" evidence="7">
    <location>
        <begin position="267"/>
        <end position="289"/>
    </location>
</feature>
<dbReference type="InterPro" id="IPR000515">
    <property type="entry name" value="MetI-like"/>
</dbReference>
<feature type="transmembrane region" description="Helical" evidence="7">
    <location>
        <begin position="169"/>
        <end position="190"/>
    </location>
</feature>
<evidence type="ECO:0000256" key="6">
    <source>
        <dbReference type="ARBA" id="ARBA00023136"/>
    </source>
</evidence>
<keyword evidence="4 7" id="KW-0812">Transmembrane</keyword>
<protein>
    <submittedName>
        <fullName evidence="9">NitT/TauT family transport system permease protein</fullName>
    </submittedName>
</protein>
<dbReference type="PANTHER" id="PTHR30151:SF0">
    <property type="entry name" value="ABC TRANSPORTER PERMEASE PROTEIN MJ0413-RELATED"/>
    <property type="match status" value="1"/>
</dbReference>
<keyword evidence="10" id="KW-1185">Reference proteome</keyword>
<reference evidence="9 10" key="1">
    <citation type="submission" date="2016-11" db="EMBL/GenBank/DDBJ databases">
        <authorList>
            <person name="Jaros S."/>
            <person name="Januszkiewicz K."/>
            <person name="Wedrychowicz H."/>
        </authorList>
    </citation>
    <scope>NUCLEOTIDE SEQUENCE [LARGE SCALE GENOMIC DNA]</scope>
    <source>
        <strain evidence="9 10">ATCC 23634</strain>
    </source>
</reference>
<evidence type="ECO:0000256" key="1">
    <source>
        <dbReference type="ARBA" id="ARBA00004651"/>
    </source>
</evidence>
<dbReference type="GO" id="GO:0005886">
    <property type="term" value="C:plasma membrane"/>
    <property type="evidence" value="ECO:0007669"/>
    <property type="project" value="UniProtKB-SubCell"/>
</dbReference>
<dbReference type="CDD" id="cd06261">
    <property type="entry name" value="TM_PBP2"/>
    <property type="match status" value="1"/>
</dbReference>
<dbReference type="Pfam" id="PF00528">
    <property type="entry name" value="BPD_transp_1"/>
    <property type="match status" value="1"/>
</dbReference>
<evidence type="ECO:0000256" key="4">
    <source>
        <dbReference type="ARBA" id="ARBA00022692"/>
    </source>
</evidence>
<comment type="subcellular location">
    <subcellularLocation>
        <location evidence="1 7">Cell membrane</location>
        <topology evidence="1 7">Multi-pass membrane protein</topology>
    </subcellularLocation>
</comment>
<feature type="transmembrane region" description="Helical" evidence="7">
    <location>
        <begin position="146"/>
        <end position="163"/>
    </location>
</feature>
<feature type="transmembrane region" description="Helical" evidence="7">
    <location>
        <begin position="112"/>
        <end position="134"/>
    </location>
</feature>